<gene>
    <name evidence="2" type="ORF">KIW84_023703</name>
</gene>
<proteinExistence type="predicted"/>
<evidence type="ECO:0000259" key="1">
    <source>
        <dbReference type="Pfam" id="PF22936"/>
    </source>
</evidence>
<keyword evidence="3" id="KW-1185">Reference proteome</keyword>
<organism evidence="2 3">
    <name type="scientific">Pisum sativum</name>
    <name type="common">Garden pea</name>
    <name type="synonym">Lathyrus oleraceus</name>
    <dbReference type="NCBI Taxonomy" id="3888"/>
    <lineage>
        <taxon>Eukaryota</taxon>
        <taxon>Viridiplantae</taxon>
        <taxon>Streptophyta</taxon>
        <taxon>Embryophyta</taxon>
        <taxon>Tracheophyta</taxon>
        <taxon>Spermatophyta</taxon>
        <taxon>Magnoliopsida</taxon>
        <taxon>eudicotyledons</taxon>
        <taxon>Gunneridae</taxon>
        <taxon>Pentapetalae</taxon>
        <taxon>rosids</taxon>
        <taxon>fabids</taxon>
        <taxon>Fabales</taxon>
        <taxon>Fabaceae</taxon>
        <taxon>Papilionoideae</taxon>
        <taxon>50 kb inversion clade</taxon>
        <taxon>NPAAA clade</taxon>
        <taxon>Hologalegina</taxon>
        <taxon>IRL clade</taxon>
        <taxon>Fabeae</taxon>
        <taxon>Lathyrus</taxon>
    </lineage>
</organism>
<dbReference type="InterPro" id="IPR054722">
    <property type="entry name" value="PolX-like_BBD"/>
</dbReference>
<name>A0A9D4YJJ8_PEA</name>
<protein>
    <recommendedName>
        <fullName evidence="1">Retrovirus-related Pol polyprotein from transposon TNT 1-94-like beta-barrel domain-containing protein</fullName>
    </recommendedName>
</protein>
<dbReference type="EMBL" id="JAMSHJ010000002">
    <property type="protein sequence ID" value="KAI5437686.1"/>
    <property type="molecule type" value="Genomic_DNA"/>
</dbReference>
<comment type="caution">
    <text evidence="2">The sequence shown here is derived from an EMBL/GenBank/DDBJ whole genome shotgun (WGS) entry which is preliminary data.</text>
</comment>
<dbReference type="Gramene" id="Psat02G0370300-T1">
    <property type="protein sequence ID" value="KAI5437686.1"/>
    <property type="gene ID" value="KIW84_023703"/>
</dbReference>
<evidence type="ECO:0000313" key="2">
    <source>
        <dbReference type="EMBL" id="KAI5437686.1"/>
    </source>
</evidence>
<dbReference type="Proteomes" id="UP001058974">
    <property type="component" value="Chromosome 2"/>
</dbReference>
<accession>A0A9D4YJJ8</accession>
<dbReference type="Pfam" id="PF22936">
    <property type="entry name" value="Pol_BBD"/>
    <property type="match status" value="1"/>
</dbReference>
<sequence>MTQKEVYAKNDTMWYLDSGESNHMYGHKHLFKEMQKIEDGHVSFGDASKVKFGGKGMICYLQKDDLTRSIQDVYYVPDLKTNILSLGKLTEKDKQMRVCLNPQWKFRQLVSASNASFGQLGGPIRLVRKIEYYCPYITLTDASPDGTYMHYWDRVENDLDVTCMFSAHNGEVSRGVEDPLVLSVVV</sequence>
<reference evidence="2 3" key="1">
    <citation type="journal article" date="2022" name="Nat. Genet.">
        <title>Improved pea reference genome and pan-genome highlight genomic features and evolutionary characteristics.</title>
        <authorList>
            <person name="Yang T."/>
            <person name="Liu R."/>
            <person name="Luo Y."/>
            <person name="Hu S."/>
            <person name="Wang D."/>
            <person name="Wang C."/>
            <person name="Pandey M.K."/>
            <person name="Ge S."/>
            <person name="Xu Q."/>
            <person name="Li N."/>
            <person name="Li G."/>
            <person name="Huang Y."/>
            <person name="Saxena R.K."/>
            <person name="Ji Y."/>
            <person name="Li M."/>
            <person name="Yan X."/>
            <person name="He Y."/>
            <person name="Liu Y."/>
            <person name="Wang X."/>
            <person name="Xiang C."/>
            <person name="Varshney R.K."/>
            <person name="Ding H."/>
            <person name="Gao S."/>
            <person name="Zong X."/>
        </authorList>
    </citation>
    <scope>NUCLEOTIDE SEQUENCE [LARGE SCALE GENOMIC DNA]</scope>
    <source>
        <strain evidence="2 3">cv. Zhongwan 6</strain>
    </source>
</reference>
<evidence type="ECO:0000313" key="3">
    <source>
        <dbReference type="Proteomes" id="UP001058974"/>
    </source>
</evidence>
<feature type="domain" description="Retrovirus-related Pol polyprotein from transposon TNT 1-94-like beta-barrel" evidence="1">
    <location>
        <begin position="14"/>
        <end position="93"/>
    </location>
</feature>
<dbReference type="AlphaFoldDB" id="A0A9D4YJJ8"/>